<reference evidence="3 4" key="1">
    <citation type="submission" date="2019-12" db="EMBL/GenBank/DDBJ databases">
        <title>Genomic-based taxomic classification of the family Erythrobacteraceae.</title>
        <authorList>
            <person name="Xu L."/>
        </authorList>
    </citation>
    <scope>NUCLEOTIDE SEQUENCE [LARGE SCALE GENOMIC DNA]</scope>
    <source>
        <strain evidence="3 4">100921-2</strain>
    </source>
</reference>
<keyword evidence="2" id="KW-0732">Signal</keyword>
<dbReference type="InterPro" id="IPR023214">
    <property type="entry name" value="HAD_sf"/>
</dbReference>
<evidence type="ECO:0000256" key="2">
    <source>
        <dbReference type="SAM" id="SignalP"/>
    </source>
</evidence>
<dbReference type="RefSeq" id="WP_160610847.1">
    <property type="nucleotide sequence ID" value="NZ_WTZA01000001.1"/>
</dbReference>
<dbReference type="AlphaFoldDB" id="A0A6I4TEF8"/>
<comment type="caution">
    <text evidence="3">The sequence shown here is derived from an EMBL/GenBank/DDBJ whole genome shotgun (WGS) entry which is preliminary data.</text>
</comment>
<feature type="region of interest" description="Disordered" evidence="1">
    <location>
        <begin position="42"/>
        <end position="63"/>
    </location>
</feature>
<dbReference type="OrthoDB" id="193314at2"/>
<dbReference type="PROSITE" id="PS51257">
    <property type="entry name" value="PROKAR_LIPOPROTEIN"/>
    <property type="match status" value="1"/>
</dbReference>
<evidence type="ECO:0000256" key="1">
    <source>
        <dbReference type="SAM" id="MobiDB-lite"/>
    </source>
</evidence>
<dbReference type="InterPro" id="IPR036412">
    <property type="entry name" value="HAD-like_sf"/>
</dbReference>
<dbReference type="EMBL" id="WTZA01000001">
    <property type="protein sequence ID" value="MXO75174.1"/>
    <property type="molecule type" value="Genomic_DNA"/>
</dbReference>
<feature type="chain" id="PRO_5026228883" description="Acid phosphatase" evidence="2">
    <location>
        <begin position="32"/>
        <end position="275"/>
    </location>
</feature>
<name>A0A6I4TEF8_9SPHN</name>
<gene>
    <name evidence="3" type="ORF">GRI40_08090</name>
</gene>
<accession>A0A6I4TEF8</accession>
<dbReference type="SUPFAM" id="SSF56784">
    <property type="entry name" value="HAD-like"/>
    <property type="match status" value="1"/>
</dbReference>
<dbReference type="Gene3D" id="3.40.50.1000">
    <property type="entry name" value="HAD superfamily/HAD-like"/>
    <property type="match status" value="1"/>
</dbReference>
<organism evidence="3 4">
    <name type="scientific">Tsuneonella aeria</name>
    <dbReference type="NCBI Taxonomy" id="1837929"/>
    <lineage>
        <taxon>Bacteria</taxon>
        <taxon>Pseudomonadati</taxon>
        <taxon>Pseudomonadota</taxon>
        <taxon>Alphaproteobacteria</taxon>
        <taxon>Sphingomonadales</taxon>
        <taxon>Erythrobacteraceae</taxon>
        <taxon>Tsuneonella</taxon>
    </lineage>
</organism>
<sequence length="275" mass="27919">MTARRSAAFAAILTMAPLLSGCVAAALPVLAAGGMIGTGVDGNGRAERPSGTAQLPGSGGASDTLPATYTLEDGTKVSVLSGELPAPRGGAAPASFSYAPLQEYVANAAAPATGARPSALLTNPRALLPETRACTSARPALLVDLDPQAGVFDPARAVAGDAGLSSALSQLREQGVTVAWITARPVGYADAVRRALVASGLDAAGGDELVLLSGAEQGKQARRADFAKDFCVLAIAGDERADFDELYQYIKDPLHAAPLDRLIGAGWFLIPQPLS</sequence>
<dbReference type="Proteomes" id="UP000439522">
    <property type="component" value="Unassembled WGS sequence"/>
</dbReference>
<feature type="signal peptide" evidence="2">
    <location>
        <begin position="1"/>
        <end position="31"/>
    </location>
</feature>
<protein>
    <recommendedName>
        <fullName evidence="5">Acid phosphatase</fullName>
    </recommendedName>
</protein>
<evidence type="ECO:0000313" key="4">
    <source>
        <dbReference type="Proteomes" id="UP000439522"/>
    </source>
</evidence>
<keyword evidence="4" id="KW-1185">Reference proteome</keyword>
<evidence type="ECO:0008006" key="5">
    <source>
        <dbReference type="Google" id="ProtNLM"/>
    </source>
</evidence>
<proteinExistence type="predicted"/>
<evidence type="ECO:0000313" key="3">
    <source>
        <dbReference type="EMBL" id="MXO75174.1"/>
    </source>
</evidence>